<evidence type="ECO:0008006" key="3">
    <source>
        <dbReference type="Google" id="ProtNLM"/>
    </source>
</evidence>
<organism evidence="1 2">
    <name type="scientific">Pseudomonas putida</name>
    <name type="common">Arthrobacter siderocapsulatus</name>
    <dbReference type="NCBI Taxonomy" id="303"/>
    <lineage>
        <taxon>Bacteria</taxon>
        <taxon>Pseudomonadati</taxon>
        <taxon>Pseudomonadota</taxon>
        <taxon>Gammaproteobacteria</taxon>
        <taxon>Pseudomonadales</taxon>
        <taxon>Pseudomonadaceae</taxon>
        <taxon>Pseudomonas</taxon>
    </lineage>
</organism>
<name>A0AA37RGW5_PSEPU</name>
<accession>A0AA37RGW5</accession>
<dbReference type="SUPFAM" id="SSF159238">
    <property type="entry name" value="SO1590-like"/>
    <property type="match status" value="1"/>
</dbReference>
<dbReference type="Pfam" id="PF11528">
    <property type="entry name" value="DUF3224"/>
    <property type="match status" value="1"/>
</dbReference>
<evidence type="ECO:0000313" key="2">
    <source>
        <dbReference type="Proteomes" id="UP001161257"/>
    </source>
</evidence>
<dbReference type="RefSeq" id="WP_284354799.1">
    <property type="nucleotide sequence ID" value="NZ_BSKF01000005.1"/>
</dbReference>
<dbReference type="InterPro" id="IPR023159">
    <property type="entry name" value="SO1590-like_sf"/>
</dbReference>
<dbReference type="Proteomes" id="UP001161257">
    <property type="component" value="Unassembled WGS sequence"/>
</dbReference>
<sequence>MEASATFSTCNFKPVGVSLEPQVATGLPVSVSTMEKRYSGAIEGTSSTVFTAAFDHATRTGSYIAIESFKGAVNGRQGAFNFIHSASTSGTDRAGEFFSIVAGSGTDELAGITGAGGIAIEADGTHRIWLSYQFQPG</sequence>
<dbReference type="AlphaFoldDB" id="A0AA37RGW5"/>
<dbReference type="Gene3D" id="2.40.350.10">
    <property type="entry name" value="SO1590-like"/>
    <property type="match status" value="1"/>
</dbReference>
<dbReference type="InterPro" id="IPR021607">
    <property type="entry name" value="DUF3224"/>
</dbReference>
<dbReference type="EMBL" id="BSKJ01000007">
    <property type="protein sequence ID" value="GLO36399.1"/>
    <property type="molecule type" value="Genomic_DNA"/>
</dbReference>
<gene>
    <name evidence="1" type="ORF">PPUN14671_32340</name>
</gene>
<proteinExistence type="predicted"/>
<protein>
    <recommendedName>
        <fullName evidence="3">DUF3224 domain-containing protein</fullName>
    </recommendedName>
</protein>
<comment type="caution">
    <text evidence="1">The sequence shown here is derived from an EMBL/GenBank/DDBJ whole genome shotgun (WGS) entry which is preliminary data.</text>
</comment>
<reference evidence="1" key="1">
    <citation type="submission" date="2023-01" db="EMBL/GenBank/DDBJ databases">
        <title>Whole-genome sequence of Pseudomonas putida NBRC 14671.</title>
        <authorList>
            <person name="Morohoshi T."/>
            <person name="Someya N."/>
        </authorList>
    </citation>
    <scope>NUCLEOTIDE SEQUENCE</scope>
    <source>
        <strain evidence="1">NBRC 14671</strain>
    </source>
</reference>
<evidence type="ECO:0000313" key="1">
    <source>
        <dbReference type="EMBL" id="GLO36399.1"/>
    </source>
</evidence>